<evidence type="ECO:0000256" key="5">
    <source>
        <dbReference type="SAM" id="Phobius"/>
    </source>
</evidence>
<dbReference type="RefSeq" id="XP_024084676.1">
    <property type="nucleotide sequence ID" value="XM_024228908.1"/>
</dbReference>
<dbReference type="Proteomes" id="UP000494040">
    <property type="component" value="Unassembled WGS sequence"/>
</dbReference>
<comment type="subcellular location">
    <subcellularLocation>
        <location evidence="1">Membrane</location>
        <topology evidence="1">Multi-pass membrane protein</topology>
    </subcellularLocation>
</comment>
<dbReference type="Gene3D" id="1.20.1740.10">
    <property type="entry name" value="Amino acid/polyamine transporter I"/>
    <property type="match status" value="1"/>
</dbReference>
<dbReference type="Pfam" id="PF13520">
    <property type="entry name" value="AA_permease_2"/>
    <property type="match status" value="1"/>
</dbReference>
<keyword evidence="2 5" id="KW-0812">Transmembrane</keyword>
<sequence>MSSPSERVKLKRKITLANGVAIIVGTIIGSGIFVSPAGVYLEAKSVGLSLLVWAVSGIFSTLGALSYAELGTCITRSGGDYAYILVAFGDLAAFLRLWTALWVIRPTTQAIVALTCAQYAVKPFFPDCEPPQIAITTLAAVVLSFLMAVNCMSVRGAMAVQNVFTAAKLLALLLIIIAGLYHIATGHLTYLANPWEGNYSVTSISKALYYGLFAFGGWNYLNFVTEELQDPYKNLPRAIWIALPLVTLMYVAANLAYFAVLPPADMTSPSVAAGVTSIAMAYWGDVFLLIFYVSHLHWLSVGACILALLYLRKTQPDLPRPIKVNLALPIIFLACCIFLAIVPAIEEPLQTFIGILIVLSGIPVYYLCFKRDRSKKLDGYIDHFSLFVQKLLIVMPQEEESK</sequence>
<evidence type="ECO:0000313" key="6">
    <source>
        <dbReference type="EnsemblMetazoa" id="XP_024084676.1"/>
    </source>
</evidence>
<dbReference type="PANTHER" id="PTHR11785">
    <property type="entry name" value="AMINO ACID TRANSPORTER"/>
    <property type="match status" value="1"/>
</dbReference>
<evidence type="ECO:0000256" key="1">
    <source>
        <dbReference type="ARBA" id="ARBA00004141"/>
    </source>
</evidence>
<protein>
    <recommendedName>
        <fullName evidence="8">Amino acid transporter</fullName>
    </recommendedName>
</protein>
<name>A0A8I6TMN8_CIMLE</name>
<feature type="transmembrane region" description="Helical" evidence="5">
    <location>
        <begin position="82"/>
        <end position="104"/>
    </location>
</feature>
<feature type="transmembrane region" description="Helical" evidence="5">
    <location>
        <begin position="351"/>
        <end position="369"/>
    </location>
</feature>
<feature type="transmembrane region" description="Helical" evidence="5">
    <location>
        <begin position="207"/>
        <end position="225"/>
    </location>
</feature>
<dbReference type="InterPro" id="IPR002293">
    <property type="entry name" value="AA/rel_permease1"/>
</dbReference>
<feature type="transmembrane region" description="Helical" evidence="5">
    <location>
        <begin position="323"/>
        <end position="345"/>
    </location>
</feature>
<dbReference type="CTD" id="34624"/>
<dbReference type="PIRSF" id="PIRSF006060">
    <property type="entry name" value="AA_transporter"/>
    <property type="match status" value="1"/>
</dbReference>
<evidence type="ECO:0000256" key="4">
    <source>
        <dbReference type="ARBA" id="ARBA00023136"/>
    </source>
</evidence>
<keyword evidence="7" id="KW-1185">Reference proteome</keyword>
<accession>A0A8I6TMN8</accession>
<organism evidence="6 7">
    <name type="scientific">Cimex lectularius</name>
    <name type="common">Bed bug</name>
    <name type="synonym">Acanthia lectularia</name>
    <dbReference type="NCBI Taxonomy" id="79782"/>
    <lineage>
        <taxon>Eukaryota</taxon>
        <taxon>Metazoa</taxon>
        <taxon>Ecdysozoa</taxon>
        <taxon>Arthropoda</taxon>
        <taxon>Hexapoda</taxon>
        <taxon>Insecta</taxon>
        <taxon>Pterygota</taxon>
        <taxon>Neoptera</taxon>
        <taxon>Paraneoptera</taxon>
        <taxon>Hemiptera</taxon>
        <taxon>Heteroptera</taxon>
        <taxon>Panheteroptera</taxon>
        <taxon>Cimicomorpha</taxon>
        <taxon>Cimicidae</taxon>
        <taxon>Cimex</taxon>
    </lineage>
</organism>
<feature type="transmembrane region" description="Helical" evidence="5">
    <location>
        <begin position="163"/>
        <end position="184"/>
    </location>
</feature>
<keyword evidence="3 5" id="KW-1133">Transmembrane helix</keyword>
<feature type="transmembrane region" description="Helical" evidence="5">
    <location>
        <begin position="286"/>
        <end position="311"/>
    </location>
</feature>
<evidence type="ECO:0008006" key="8">
    <source>
        <dbReference type="Google" id="ProtNLM"/>
    </source>
</evidence>
<evidence type="ECO:0000256" key="2">
    <source>
        <dbReference type="ARBA" id="ARBA00022692"/>
    </source>
</evidence>
<keyword evidence="4 5" id="KW-0472">Membrane</keyword>
<evidence type="ECO:0000313" key="7">
    <source>
        <dbReference type="Proteomes" id="UP000494040"/>
    </source>
</evidence>
<dbReference type="GeneID" id="106667916"/>
<feature type="transmembrane region" description="Helical" evidence="5">
    <location>
        <begin position="47"/>
        <end position="70"/>
    </location>
</feature>
<feature type="transmembrane region" description="Helical" evidence="5">
    <location>
        <begin position="133"/>
        <end position="151"/>
    </location>
</feature>
<evidence type="ECO:0000256" key="3">
    <source>
        <dbReference type="ARBA" id="ARBA00022989"/>
    </source>
</evidence>
<dbReference type="PANTHER" id="PTHR11785:SF528">
    <property type="entry name" value="AMINO ACID TRANSPORTER PROTEIN JHI-21"/>
    <property type="match status" value="1"/>
</dbReference>
<reference evidence="6" key="1">
    <citation type="submission" date="2022-01" db="UniProtKB">
        <authorList>
            <consortium name="EnsemblMetazoa"/>
        </authorList>
    </citation>
    <scope>IDENTIFICATION</scope>
</reference>
<dbReference type="GO" id="GO:0015179">
    <property type="term" value="F:L-amino acid transmembrane transporter activity"/>
    <property type="evidence" value="ECO:0007669"/>
    <property type="project" value="TreeGrafter"/>
</dbReference>
<dbReference type="GO" id="GO:0016020">
    <property type="term" value="C:membrane"/>
    <property type="evidence" value="ECO:0007669"/>
    <property type="project" value="UniProtKB-SubCell"/>
</dbReference>
<dbReference type="FunFam" id="1.20.1740.10:FF:000056">
    <property type="entry name" value="Y+L amino acid transporter 2"/>
    <property type="match status" value="1"/>
</dbReference>
<feature type="transmembrane region" description="Helical" evidence="5">
    <location>
        <begin position="237"/>
        <end position="260"/>
    </location>
</feature>
<dbReference type="OrthoDB" id="10062876at2759"/>
<proteinExistence type="predicted"/>
<dbReference type="AlphaFoldDB" id="A0A8I6TMN8"/>
<feature type="transmembrane region" description="Helical" evidence="5">
    <location>
        <begin position="20"/>
        <end position="41"/>
    </location>
</feature>
<dbReference type="EnsemblMetazoa" id="XM_024228908.1">
    <property type="protein sequence ID" value="XP_024084676.1"/>
    <property type="gene ID" value="LOC106667916"/>
</dbReference>
<dbReference type="InterPro" id="IPR050598">
    <property type="entry name" value="AminoAcid_Transporter"/>
</dbReference>